<feature type="transmembrane region" description="Helical" evidence="10">
    <location>
        <begin position="40"/>
        <end position="62"/>
    </location>
</feature>
<comment type="subcellular location">
    <subcellularLocation>
        <location evidence="2">Membrane</location>
    </subcellularLocation>
</comment>
<feature type="transmembrane region" description="Helical" evidence="10">
    <location>
        <begin position="406"/>
        <end position="425"/>
    </location>
</feature>
<reference evidence="13 14" key="1">
    <citation type="journal article" date="2015" name="Microbiome">
        <title>Genomic resolution of linkages in carbon, nitrogen, and sulfur cycling among widespread estuary sediment bacteria.</title>
        <authorList>
            <person name="Baker B.J."/>
            <person name="Lazar C.S."/>
            <person name="Teske A.P."/>
            <person name="Dick G.J."/>
        </authorList>
    </citation>
    <scope>NUCLEOTIDE SEQUENCE [LARGE SCALE GENOMIC DNA]</scope>
    <source>
        <strain evidence="13">DG_54_3</strain>
    </source>
</reference>
<feature type="domain" description="Histidine kinase" evidence="11">
    <location>
        <begin position="495"/>
        <end position="732"/>
    </location>
</feature>
<keyword evidence="10" id="KW-0812">Transmembrane</keyword>
<dbReference type="SMART" id="SM00304">
    <property type="entry name" value="HAMP"/>
    <property type="match status" value="1"/>
</dbReference>
<evidence type="ECO:0000256" key="6">
    <source>
        <dbReference type="ARBA" id="ARBA00022741"/>
    </source>
</evidence>
<dbReference type="InterPro" id="IPR003594">
    <property type="entry name" value="HATPase_dom"/>
</dbReference>
<keyword evidence="5" id="KW-0808">Transferase</keyword>
<dbReference type="InterPro" id="IPR004358">
    <property type="entry name" value="Sig_transdc_His_kin-like_C"/>
</dbReference>
<comment type="caution">
    <text evidence="13">The sequence shown here is derived from an EMBL/GenBank/DDBJ whole genome shotgun (WGS) entry which is preliminary data.</text>
</comment>
<evidence type="ECO:0000313" key="13">
    <source>
        <dbReference type="EMBL" id="KPJ68923.1"/>
    </source>
</evidence>
<feature type="transmembrane region" description="Helical" evidence="10">
    <location>
        <begin position="244"/>
        <end position="268"/>
    </location>
</feature>
<keyword evidence="7" id="KW-0418">Kinase</keyword>
<dbReference type="Gene3D" id="3.30.450.20">
    <property type="entry name" value="PAS domain"/>
    <property type="match status" value="1"/>
</dbReference>
<dbReference type="PRINTS" id="PR00344">
    <property type="entry name" value="BCTRLSENSOR"/>
</dbReference>
<sequence length="732" mass="81576">MLTTLAIISIFTEIFAAGILIAGAAAFLKNYFSYKRVKDLFFSLVFFTFFVYVASSIASQMMFNLGRELSELILVHKGISISLVFCAVFIWAFIIERFELKKMRWSNLVLILLAGVFIYRILGSTVNLIYREGIIEPIVYFSLSVQVRPFFVLMWMLLAGFSFVSAASASGGKRSLTLYLGVSSLFVLAAMLSSFLYVRFGEAGYLLASWVLILVSSLGFLLAELIPPDSPDAKRPLRFFRRRILFKLMLIFVLLIVILFEATTLATINISKNALSKAIINNYMRAATDLAAKISAFSAKPSFGTLQGLISAVKVNQKGIAFVVDKDGRLVSHPDAKRALQHENLIKNEGVKSVVERREGGGEFQDELGSLVVGAYAPIEKFGWGVVVQEPLASAYFELRRLETNSLLFVIAGIILTALVGIFFARSIEKPIKELTFGTEAVARGDLRWQVAVDSADEIGKLAAAFNQMTKDLRDSQERLILSEKLASLGTMAAGMAHEIKNPLVSLRTFTQLLQQKWEDKEFREKFSSIIPLEIERINRIAESLLKFGKPMKPELTRVEINTLLEEVLLLFESETKKYNIRVTKKLAELPEIKGDAGQLQQAFVNIVKNAIEAMHEKGGELIVKTDVGEVIRLGKIQREGKKKGEEMVWGEEEMLEKPIPVIFIEISDAGQGIPEENLKILFDPFFTTKMTGTGMGLPITLRIIEQHKGSVKVRSQAGKGTTFIITLPQQG</sequence>
<dbReference type="InterPro" id="IPR005467">
    <property type="entry name" value="His_kinase_dom"/>
</dbReference>
<evidence type="ECO:0000259" key="11">
    <source>
        <dbReference type="PROSITE" id="PS50109"/>
    </source>
</evidence>
<feature type="domain" description="HAMP" evidence="12">
    <location>
        <begin position="426"/>
        <end position="478"/>
    </location>
</feature>
<feature type="transmembrane region" description="Helical" evidence="10">
    <location>
        <begin position="6"/>
        <end position="28"/>
    </location>
</feature>
<evidence type="ECO:0000256" key="2">
    <source>
        <dbReference type="ARBA" id="ARBA00004370"/>
    </source>
</evidence>
<evidence type="ECO:0000256" key="9">
    <source>
        <dbReference type="ARBA" id="ARBA00023012"/>
    </source>
</evidence>
<protein>
    <recommendedName>
        <fullName evidence="3">histidine kinase</fullName>
        <ecNumber evidence="3">2.7.13.3</ecNumber>
    </recommendedName>
</protein>
<dbReference type="Pfam" id="PF00512">
    <property type="entry name" value="HisKA"/>
    <property type="match status" value="1"/>
</dbReference>
<evidence type="ECO:0000256" key="8">
    <source>
        <dbReference type="ARBA" id="ARBA00022840"/>
    </source>
</evidence>
<feature type="transmembrane region" description="Helical" evidence="10">
    <location>
        <begin position="203"/>
        <end position="223"/>
    </location>
</feature>
<feature type="transmembrane region" description="Helical" evidence="10">
    <location>
        <begin position="107"/>
        <end position="130"/>
    </location>
</feature>
<name>A0A0S7Y3F9_UNCSA</name>
<evidence type="ECO:0000256" key="4">
    <source>
        <dbReference type="ARBA" id="ARBA00022553"/>
    </source>
</evidence>
<dbReference type="Gene3D" id="6.10.340.10">
    <property type="match status" value="1"/>
</dbReference>
<keyword evidence="10" id="KW-0472">Membrane</keyword>
<keyword evidence="8" id="KW-0067">ATP-binding</keyword>
<dbReference type="SUPFAM" id="SSF47384">
    <property type="entry name" value="Homodimeric domain of signal transducing histidine kinase"/>
    <property type="match status" value="1"/>
</dbReference>
<dbReference type="PROSITE" id="PS50885">
    <property type="entry name" value="HAMP"/>
    <property type="match status" value="1"/>
</dbReference>
<dbReference type="SUPFAM" id="SSF55874">
    <property type="entry name" value="ATPase domain of HSP90 chaperone/DNA topoisomerase II/histidine kinase"/>
    <property type="match status" value="1"/>
</dbReference>
<dbReference type="InterPro" id="IPR036097">
    <property type="entry name" value="HisK_dim/P_sf"/>
</dbReference>
<evidence type="ECO:0000256" key="3">
    <source>
        <dbReference type="ARBA" id="ARBA00012438"/>
    </source>
</evidence>
<keyword evidence="4" id="KW-0597">Phosphoprotein</keyword>
<dbReference type="InterPro" id="IPR036890">
    <property type="entry name" value="HATPase_C_sf"/>
</dbReference>
<keyword evidence="9" id="KW-0902">Two-component regulatory system</keyword>
<dbReference type="InterPro" id="IPR003660">
    <property type="entry name" value="HAMP_dom"/>
</dbReference>
<feature type="transmembrane region" description="Helical" evidence="10">
    <location>
        <begin position="176"/>
        <end position="197"/>
    </location>
</feature>
<dbReference type="GO" id="GO:0016020">
    <property type="term" value="C:membrane"/>
    <property type="evidence" value="ECO:0007669"/>
    <property type="project" value="UniProtKB-SubCell"/>
</dbReference>
<dbReference type="GO" id="GO:0000155">
    <property type="term" value="F:phosphorelay sensor kinase activity"/>
    <property type="evidence" value="ECO:0007669"/>
    <property type="project" value="InterPro"/>
</dbReference>
<evidence type="ECO:0000256" key="5">
    <source>
        <dbReference type="ARBA" id="ARBA00022679"/>
    </source>
</evidence>
<keyword evidence="6" id="KW-0547">Nucleotide-binding</keyword>
<dbReference type="Gene3D" id="3.30.565.10">
    <property type="entry name" value="Histidine kinase-like ATPase, C-terminal domain"/>
    <property type="match status" value="1"/>
</dbReference>
<dbReference type="GO" id="GO:0005524">
    <property type="term" value="F:ATP binding"/>
    <property type="evidence" value="ECO:0007669"/>
    <property type="project" value="UniProtKB-KW"/>
</dbReference>
<dbReference type="CDD" id="cd12912">
    <property type="entry name" value="PDC2_MCP_like"/>
    <property type="match status" value="1"/>
</dbReference>
<dbReference type="Proteomes" id="UP000051861">
    <property type="component" value="Unassembled WGS sequence"/>
</dbReference>
<dbReference type="SMART" id="SM00388">
    <property type="entry name" value="HisKA"/>
    <property type="match status" value="1"/>
</dbReference>
<evidence type="ECO:0000256" key="1">
    <source>
        <dbReference type="ARBA" id="ARBA00000085"/>
    </source>
</evidence>
<comment type="catalytic activity">
    <reaction evidence="1">
        <text>ATP + protein L-histidine = ADP + protein N-phospho-L-histidine.</text>
        <dbReference type="EC" id="2.7.13.3"/>
    </reaction>
</comment>
<evidence type="ECO:0000256" key="10">
    <source>
        <dbReference type="SAM" id="Phobius"/>
    </source>
</evidence>
<accession>A0A0S7Y3F9</accession>
<evidence type="ECO:0000256" key="7">
    <source>
        <dbReference type="ARBA" id="ARBA00022777"/>
    </source>
</evidence>
<organism evidence="13 14">
    <name type="scientific">candidate division WOR-1 bacterium DG_54_3</name>
    <dbReference type="NCBI Taxonomy" id="1703775"/>
    <lineage>
        <taxon>Bacteria</taxon>
        <taxon>Bacillati</taxon>
        <taxon>Saganbacteria</taxon>
    </lineage>
</organism>
<evidence type="ECO:0000259" key="12">
    <source>
        <dbReference type="PROSITE" id="PS50885"/>
    </source>
</evidence>
<dbReference type="PROSITE" id="PS50109">
    <property type="entry name" value="HIS_KIN"/>
    <property type="match status" value="1"/>
</dbReference>
<dbReference type="Pfam" id="PF02518">
    <property type="entry name" value="HATPase_c"/>
    <property type="match status" value="1"/>
</dbReference>
<dbReference type="InterPro" id="IPR003661">
    <property type="entry name" value="HisK_dim/P_dom"/>
</dbReference>
<feature type="transmembrane region" description="Helical" evidence="10">
    <location>
        <begin position="150"/>
        <end position="169"/>
    </location>
</feature>
<dbReference type="CDD" id="cd06225">
    <property type="entry name" value="HAMP"/>
    <property type="match status" value="1"/>
</dbReference>
<gene>
    <name evidence="13" type="ORF">AMJ44_05115</name>
</gene>
<dbReference type="SMART" id="SM00387">
    <property type="entry name" value="HATPase_c"/>
    <property type="match status" value="1"/>
</dbReference>
<dbReference type="EC" id="2.7.13.3" evidence="3"/>
<proteinExistence type="predicted"/>
<dbReference type="AlphaFoldDB" id="A0A0S7Y3F9"/>
<evidence type="ECO:0000313" key="14">
    <source>
        <dbReference type="Proteomes" id="UP000051861"/>
    </source>
</evidence>
<dbReference type="SUPFAM" id="SSF158472">
    <property type="entry name" value="HAMP domain-like"/>
    <property type="match status" value="1"/>
</dbReference>
<feature type="transmembrane region" description="Helical" evidence="10">
    <location>
        <begin position="74"/>
        <end position="95"/>
    </location>
</feature>
<dbReference type="Pfam" id="PF00672">
    <property type="entry name" value="HAMP"/>
    <property type="match status" value="1"/>
</dbReference>
<dbReference type="PANTHER" id="PTHR43065">
    <property type="entry name" value="SENSOR HISTIDINE KINASE"/>
    <property type="match status" value="1"/>
</dbReference>
<dbReference type="CDD" id="cd00082">
    <property type="entry name" value="HisKA"/>
    <property type="match status" value="1"/>
</dbReference>
<dbReference type="PANTHER" id="PTHR43065:SF10">
    <property type="entry name" value="PEROXIDE STRESS-ACTIVATED HISTIDINE KINASE MAK3"/>
    <property type="match status" value="1"/>
</dbReference>
<dbReference type="EMBL" id="LIZX01000036">
    <property type="protein sequence ID" value="KPJ68923.1"/>
    <property type="molecule type" value="Genomic_DNA"/>
</dbReference>
<dbReference type="Gene3D" id="1.10.287.130">
    <property type="match status" value="1"/>
</dbReference>
<keyword evidence="10" id="KW-1133">Transmembrane helix</keyword>